<gene>
    <name evidence="1" type="ORF">TT172_LOCUS2834</name>
</gene>
<dbReference type="Proteomes" id="UP000289323">
    <property type="component" value="Unassembled WGS sequence"/>
</dbReference>
<name>A0A446BD61_9PEZI</name>
<protein>
    <submittedName>
        <fullName evidence="1">8ec246f9-0c4d-4903-af87-e85fbf3dd2bc</fullName>
    </submittedName>
</protein>
<reference evidence="1 2" key="1">
    <citation type="submission" date="2018-04" db="EMBL/GenBank/DDBJ databases">
        <authorList>
            <person name="Huttner S."/>
            <person name="Dainat J."/>
        </authorList>
    </citation>
    <scope>NUCLEOTIDE SEQUENCE [LARGE SCALE GENOMIC DNA]</scope>
</reference>
<sequence length="11" mass="1186">MALLKSVILVV</sequence>
<proteinExistence type="predicted"/>
<dbReference type="EMBL" id="OUUZ01000004">
    <property type="protein sequence ID" value="SPQ20415.1"/>
    <property type="molecule type" value="Genomic_DNA"/>
</dbReference>
<accession>A0A446BD61</accession>
<organism evidence="1 2">
    <name type="scientific">Thermothielavioides terrestris</name>
    <dbReference type="NCBI Taxonomy" id="2587410"/>
    <lineage>
        <taxon>Eukaryota</taxon>
        <taxon>Fungi</taxon>
        <taxon>Dikarya</taxon>
        <taxon>Ascomycota</taxon>
        <taxon>Pezizomycotina</taxon>
        <taxon>Sordariomycetes</taxon>
        <taxon>Sordariomycetidae</taxon>
        <taxon>Sordariales</taxon>
        <taxon>Chaetomiaceae</taxon>
        <taxon>Thermothielavioides</taxon>
    </lineage>
</organism>
<evidence type="ECO:0000313" key="2">
    <source>
        <dbReference type="Proteomes" id="UP000289323"/>
    </source>
</evidence>
<evidence type="ECO:0000313" key="1">
    <source>
        <dbReference type="EMBL" id="SPQ20415.1"/>
    </source>
</evidence>